<dbReference type="PANTHER" id="PTHR43329">
    <property type="entry name" value="EPOXIDE HYDROLASE"/>
    <property type="match status" value="1"/>
</dbReference>
<dbReference type="AlphaFoldDB" id="A0AAV2QKT3"/>
<dbReference type="InterPro" id="IPR029058">
    <property type="entry name" value="AB_hydrolase_fold"/>
</dbReference>
<dbReference type="Pfam" id="PF12697">
    <property type="entry name" value="Abhydrolase_6"/>
    <property type="match status" value="1"/>
</dbReference>
<dbReference type="InterPro" id="IPR000073">
    <property type="entry name" value="AB_hydrolase_1"/>
</dbReference>
<keyword evidence="3" id="KW-0812">Transmembrane</keyword>
<keyword evidence="6" id="KW-1185">Reference proteome</keyword>
<evidence type="ECO:0000256" key="2">
    <source>
        <dbReference type="ARBA" id="ARBA00038334"/>
    </source>
</evidence>
<accession>A0AAV2QKT3</accession>
<proteinExistence type="inferred from homology"/>
<dbReference type="PRINTS" id="PR00111">
    <property type="entry name" value="ABHYDROLASE"/>
</dbReference>
<evidence type="ECO:0000259" key="4">
    <source>
        <dbReference type="Pfam" id="PF12697"/>
    </source>
</evidence>
<dbReference type="Proteomes" id="UP001497623">
    <property type="component" value="Unassembled WGS sequence"/>
</dbReference>
<dbReference type="InterPro" id="IPR000639">
    <property type="entry name" value="Epox_hydrolase-like"/>
</dbReference>
<comment type="similarity">
    <text evidence="2">Belongs to the AB hydrolase superfamily. Epoxide hydrolase family.</text>
</comment>
<dbReference type="Gene3D" id="3.40.50.1820">
    <property type="entry name" value="alpha/beta hydrolase"/>
    <property type="match status" value="1"/>
</dbReference>
<gene>
    <name evidence="5" type="ORF">MNOR_LOCUS12544</name>
</gene>
<sequence>MGLVSKIIGAVVLQVISTCLSVMVLGSILLKWFKVGNAIFSSKPRPTPPTILEDPKWGSHGYITLKKQAIKIHYVEKGDRGNPLMLCLHGFPEFWFSWRYQLAEFSSKYWVVAVDMRGYGDSDKPSQCSAYEIEHLVEDIKQMVLELGKEKCILMAHDWGGAIAWRVVNSHPDLFEHHISFNGPHPGAYMEHAKSSFKQMCMSWYMIFFRTPWVPEFWISNNDFEFFGPVFRGEKNNTEAFPNEVIDAYKYNYSKKGALTPPINYYRSIDFNRNDKISRTTVPTLIIWGTDDMALGKPMAAYALKWCESAQLKYIEGASHWVQQEEPDKVNSLVWEYLNDAAIAAK</sequence>
<dbReference type="PRINTS" id="PR00412">
    <property type="entry name" value="EPOXHYDRLASE"/>
</dbReference>
<organism evidence="5 6">
    <name type="scientific">Meganyctiphanes norvegica</name>
    <name type="common">Northern krill</name>
    <name type="synonym">Thysanopoda norvegica</name>
    <dbReference type="NCBI Taxonomy" id="48144"/>
    <lineage>
        <taxon>Eukaryota</taxon>
        <taxon>Metazoa</taxon>
        <taxon>Ecdysozoa</taxon>
        <taxon>Arthropoda</taxon>
        <taxon>Crustacea</taxon>
        <taxon>Multicrustacea</taxon>
        <taxon>Malacostraca</taxon>
        <taxon>Eumalacostraca</taxon>
        <taxon>Eucarida</taxon>
        <taxon>Euphausiacea</taxon>
        <taxon>Euphausiidae</taxon>
        <taxon>Meganyctiphanes</taxon>
    </lineage>
</organism>
<feature type="transmembrane region" description="Helical" evidence="3">
    <location>
        <begin position="7"/>
        <end position="33"/>
    </location>
</feature>
<reference evidence="5 6" key="1">
    <citation type="submission" date="2024-05" db="EMBL/GenBank/DDBJ databases">
        <authorList>
            <person name="Wallberg A."/>
        </authorList>
    </citation>
    <scope>NUCLEOTIDE SEQUENCE [LARGE SCALE GENOMIC DNA]</scope>
</reference>
<name>A0AAV2QKT3_MEGNR</name>
<evidence type="ECO:0000313" key="5">
    <source>
        <dbReference type="EMBL" id="CAL4084873.1"/>
    </source>
</evidence>
<protein>
    <recommendedName>
        <fullName evidence="4">AB hydrolase-1 domain-containing protein</fullName>
    </recommendedName>
</protein>
<keyword evidence="3" id="KW-0472">Membrane</keyword>
<feature type="domain" description="AB hydrolase-1" evidence="4">
    <location>
        <begin position="86"/>
        <end position="331"/>
    </location>
</feature>
<dbReference type="SUPFAM" id="SSF53474">
    <property type="entry name" value="alpha/beta-Hydrolases"/>
    <property type="match status" value="1"/>
</dbReference>
<keyword evidence="1" id="KW-0378">Hydrolase</keyword>
<comment type="caution">
    <text evidence="5">The sequence shown here is derived from an EMBL/GenBank/DDBJ whole genome shotgun (WGS) entry which is preliminary data.</text>
</comment>
<evidence type="ECO:0000256" key="1">
    <source>
        <dbReference type="ARBA" id="ARBA00022801"/>
    </source>
</evidence>
<dbReference type="GO" id="GO:0004301">
    <property type="term" value="F:epoxide hydrolase activity"/>
    <property type="evidence" value="ECO:0007669"/>
    <property type="project" value="UniProtKB-ARBA"/>
</dbReference>
<keyword evidence="3" id="KW-1133">Transmembrane helix</keyword>
<dbReference type="EMBL" id="CAXKWB010006898">
    <property type="protein sequence ID" value="CAL4084873.1"/>
    <property type="molecule type" value="Genomic_DNA"/>
</dbReference>
<evidence type="ECO:0000313" key="6">
    <source>
        <dbReference type="Proteomes" id="UP001497623"/>
    </source>
</evidence>
<evidence type="ECO:0000256" key="3">
    <source>
        <dbReference type="SAM" id="Phobius"/>
    </source>
</evidence>